<keyword evidence="1" id="KW-0472">Membrane</keyword>
<dbReference type="OrthoDB" id="2221434at2"/>
<dbReference type="Proteomes" id="UP000025245">
    <property type="component" value="Chromosome"/>
</dbReference>
<dbReference type="EMBL" id="QLQD01000076">
    <property type="protein sequence ID" value="RLU55252.1"/>
    <property type="molecule type" value="Genomic_DNA"/>
</dbReference>
<dbReference type="AlphaFoldDB" id="A0A3L8GBN9"/>
<keyword evidence="1" id="KW-0812">Transmembrane</keyword>
<reference evidence="2 4" key="1">
    <citation type="journal article" date="2014" name="Genome Announc.">
        <title>Complete Genome Sequence of a Virulent Strain, Streptococcus iniae ISET0901, Isolated from Diseased Tilapia.</title>
        <authorList>
            <person name="Pridgeon J.W."/>
            <person name="Zhang D."/>
            <person name="Zhang L."/>
        </authorList>
    </citation>
    <scope>NUCLEOTIDE SEQUENCE [LARGE SCALE GENOMIC DNA]</scope>
    <source>
        <strain evidence="2 4">ISET0901</strain>
    </source>
</reference>
<accession>A0A3L8GBN9</accession>
<keyword evidence="1" id="KW-1133">Transmembrane helix</keyword>
<dbReference type="Proteomes" id="UP000269148">
    <property type="component" value="Unassembled WGS sequence"/>
</dbReference>
<dbReference type="KEGG" id="siq:DQ08_08865"/>
<reference evidence="3 5" key="2">
    <citation type="submission" date="2018-06" db="EMBL/GenBank/DDBJ databases">
        <title>Mutators as drivers of adaptation in pathogenic bacteria and a risk factor for host jumps and vaccine escape.</title>
        <authorList>
            <person name="Barnes A.C."/>
            <person name="Silayeva O."/>
        </authorList>
    </citation>
    <scope>NUCLEOTIDE SEQUENCE [LARGE SCALE GENOMIC DNA]</scope>
    <source>
        <strain evidence="3 5">QMA0445</strain>
    </source>
</reference>
<evidence type="ECO:0000313" key="3">
    <source>
        <dbReference type="EMBL" id="RLU55252.1"/>
    </source>
</evidence>
<feature type="transmembrane region" description="Helical" evidence="1">
    <location>
        <begin position="12"/>
        <end position="33"/>
    </location>
</feature>
<dbReference type="KEGG" id="siz:SI82_08855"/>
<evidence type="ECO:0000256" key="1">
    <source>
        <dbReference type="SAM" id="Phobius"/>
    </source>
</evidence>
<feature type="transmembrane region" description="Helical" evidence="1">
    <location>
        <begin position="39"/>
        <end position="67"/>
    </location>
</feature>
<evidence type="ECO:0000313" key="4">
    <source>
        <dbReference type="Proteomes" id="UP000025245"/>
    </source>
</evidence>
<evidence type="ECO:0000313" key="5">
    <source>
        <dbReference type="Proteomes" id="UP000269148"/>
    </source>
</evidence>
<sequence length="194" mass="23098">MKHYFNKYNIINFSAFLLLTTILSERLSFYLAIQMNLSTFVPLVILVLVLRFIMIFSGAILTFTILLDFANRNADFDYFRNSVKSYYSTWEMRRYCTQINVEPSLEESTRYTNTKQIIIKKANRSIFTLTVIYYENHAIATWRLPTNSESFQIIEQLLPQLKRELNQLDDSYLFNDFIRLPNSRTFQSTATRRK</sequence>
<keyword evidence="4" id="KW-1185">Reference proteome</keyword>
<dbReference type="STRING" id="1346.BMF34_08860"/>
<gene>
    <name evidence="3" type="ORF">DIY07_08955</name>
    <name evidence="2" type="ORF">DQ08_08865</name>
</gene>
<dbReference type="KEGG" id="sio:DW64_08850"/>
<name>A0A3L8GBN9_STRIN</name>
<protein>
    <submittedName>
        <fullName evidence="3">Uncharacterized protein</fullName>
    </submittedName>
</protein>
<evidence type="ECO:0000313" key="2">
    <source>
        <dbReference type="EMBL" id="AHY16545.1"/>
    </source>
</evidence>
<dbReference type="EMBL" id="CP007586">
    <property type="protein sequence ID" value="AHY16545.1"/>
    <property type="molecule type" value="Genomic_DNA"/>
</dbReference>
<proteinExistence type="predicted"/>
<organism evidence="3 5">
    <name type="scientific">Streptococcus iniae</name>
    <name type="common">Streptococcus shiloi</name>
    <dbReference type="NCBI Taxonomy" id="1346"/>
    <lineage>
        <taxon>Bacteria</taxon>
        <taxon>Bacillati</taxon>
        <taxon>Bacillota</taxon>
        <taxon>Bacilli</taxon>
        <taxon>Lactobacillales</taxon>
        <taxon>Streptococcaceae</taxon>
        <taxon>Streptococcus</taxon>
    </lineage>
</organism>